<comment type="catalytic activity">
    <reaction evidence="1">
        <text>Release of an N-terminal amino acid, Xaa-|-Yaa- from a peptide, amide or arylamide. Xaa is preferably Ala, but may be most amino acids including Pro (slow action). When a terminal hydrophobic residue is followed by a prolyl residue, the two may be released as an intact Xaa-Pro dipeptide.</text>
        <dbReference type="EC" id="3.4.11.2"/>
    </reaction>
</comment>
<dbReference type="CDD" id="cd09603">
    <property type="entry name" value="M1_APN_like"/>
    <property type="match status" value="1"/>
</dbReference>
<dbReference type="InterPro" id="IPR001930">
    <property type="entry name" value="Peptidase_M1"/>
</dbReference>
<evidence type="ECO:0000259" key="13">
    <source>
        <dbReference type="Pfam" id="PF01433"/>
    </source>
</evidence>
<keyword evidence="8" id="KW-0479">Metal-binding</keyword>
<comment type="similarity">
    <text evidence="3">Belongs to the peptidase M1 family.</text>
</comment>
<evidence type="ECO:0000313" key="15">
    <source>
        <dbReference type="EMBL" id="SIN74509.1"/>
    </source>
</evidence>
<dbReference type="Pfam" id="PF01433">
    <property type="entry name" value="Peptidase_M1"/>
    <property type="match status" value="1"/>
</dbReference>
<evidence type="ECO:0000313" key="16">
    <source>
        <dbReference type="Proteomes" id="UP000185221"/>
    </source>
</evidence>
<dbReference type="InterPro" id="IPR042097">
    <property type="entry name" value="Aminopeptidase_N-like_N_sf"/>
</dbReference>
<dbReference type="GO" id="GO:0005615">
    <property type="term" value="C:extracellular space"/>
    <property type="evidence" value="ECO:0007669"/>
    <property type="project" value="TreeGrafter"/>
</dbReference>
<feature type="domain" description="Aminopeptidase N-like N-terminal" evidence="14">
    <location>
        <begin position="43"/>
        <end position="220"/>
    </location>
</feature>
<dbReference type="GO" id="GO:0070006">
    <property type="term" value="F:metalloaminopeptidase activity"/>
    <property type="evidence" value="ECO:0007669"/>
    <property type="project" value="TreeGrafter"/>
</dbReference>
<gene>
    <name evidence="15" type="ORF">SAMN05444394_1414</name>
</gene>
<dbReference type="SUPFAM" id="SSF55486">
    <property type="entry name" value="Metalloproteases ('zincins'), catalytic domain"/>
    <property type="match status" value="1"/>
</dbReference>
<evidence type="ECO:0000256" key="10">
    <source>
        <dbReference type="ARBA" id="ARBA00022833"/>
    </source>
</evidence>
<organism evidence="15 16">
    <name type="scientific">Algoriphagus halophilus</name>
    <dbReference type="NCBI Taxonomy" id="226505"/>
    <lineage>
        <taxon>Bacteria</taxon>
        <taxon>Pseudomonadati</taxon>
        <taxon>Bacteroidota</taxon>
        <taxon>Cytophagia</taxon>
        <taxon>Cytophagales</taxon>
        <taxon>Cyclobacteriaceae</taxon>
        <taxon>Algoriphagus</taxon>
    </lineage>
</organism>
<evidence type="ECO:0000256" key="1">
    <source>
        <dbReference type="ARBA" id="ARBA00000098"/>
    </source>
</evidence>
<comment type="cofactor">
    <cofactor evidence="2">
        <name>Zn(2+)</name>
        <dbReference type="ChEBI" id="CHEBI:29105"/>
    </cofactor>
</comment>
<dbReference type="GO" id="GO:0016020">
    <property type="term" value="C:membrane"/>
    <property type="evidence" value="ECO:0007669"/>
    <property type="project" value="TreeGrafter"/>
</dbReference>
<dbReference type="OrthoDB" id="100605at2"/>
<dbReference type="GO" id="GO:0016285">
    <property type="term" value="F:alanyl aminopeptidase activity"/>
    <property type="evidence" value="ECO:0007669"/>
    <property type="project" value="UniProtKB-EC"/>
</dbReference>
<keyword evidence="9" id="KW-0378">Hydrolase</keyword>
<dbReference type="GO" id="GO:0042277">
    <property type="term" value="F:peptide binding"/>
    <property type="evidence" value="ECO:0007669"/>
    <property type="project" value="TreeGrafter"/>
</dbReference>
<evidence type="ECO:0000256" key="3">
    <source>
        <dbReference type="ARBA" id="ARBA00010136"/>
    </source>
</evidence>
<dbReference type="GO" id="GO:0043171">
    <property type="term" value="P:peptide catabolic process"/>
    <property type="evidence" value="ECO:0007669"/>
    <property type="project" value="TreeGrafter"/>
</dbReference>
<name>A0A1N6DUQ6_9BACT</name>
<feature type="domain" description="Peptidase M1 membrane alanine aminopeptidase" evidence="13">
    <location>
        <begin position="261"/>
        <end position="461"/>
    </location>
</feature>
<dbReference type="GO" id="GO:0005737">
    <property type="term" value="C:cytoplasm"/>
    <property type="evidence" value="ECO:0007669"/>
    <property type="project" value="TreeGrafter"/>
</dbReference>
<dbReference type="PRINTS" id="PR00756">
    <property type="entry name" value="ALADIPTASE"/>
</dbReference>
<dbReference type="AlphaFoldDB" id="A0A1N6DUQ6"/>
<dbReference type="InterPro" id="IPR027268">
    <property type="entry name" value="Peptidase_M4/M1_CTD_sf"/>
</dbReference>
<dbReference type="Proteomes" id="UP000185221">
    <property type="component" value="Unassembled WGS sequence"/>
</dbReference>
<dbReference type="EC" id="3.4.11.2" evidence="4"/>
<keyword evidence="10" id="KW-0862">Zinc</keyword>
<sequence length="553" mass="63633">MSSFCPIPNTMKNYYILLFILFSSSAFARTDSYPKNPKVDVLNYQFNIKLSDDTDEITCELILDVRYLGEGEDSLRLDLVKASKALENKGMTVSSIQSEGQELAFTHEGEELKIKLPSSSKKDQEKQYQIVYSGVPASGLKIAKNKYGDRTFFSDNWPDKGRNWLAMVDHPYDKATCEFIVTAPSHYQVVSNGLKIEETDLGNGNRLTHWKQSVPIASWLYVLGVARFAMQEVDQFDHKSIQTWVYYQDREKGFYDFAVPTKQVLEFYSDYVGPFSYEKLANIQSNSVSGGMEAASAILYSENSVVGDRNTRWRNVIIHEIAHQWFGNAVTEYDWDDVWLSEGFATYFTLLFREHAYGRDDFLEGLANSKKTVDAFHEKNPDYRIVHDNLSDMSKVVSSHTYQKGSWILHMLRGVIGTENFWKGIQAYYAKYQNGNATTADFRKEMEKASGKDLERFFEQWLYQPGALRVEGNWSYDTGKKLVKITLNQVQNDGSEFLMPIELAIKSKDKTELKTIWIKEMKNSIEIPLETAPEEVILDPNTWVLMDAKWEQK</sequence>
<evidence type="ECO:0000256" key="2">
    <source>
        <dbReference type="ARBA" id="ARBA00001947"/>
    </source>
</evidence>
<dbReference type="PANTHER" id="PTHR11533">
    <property type="entry name" value="PROTEASE M1 ZINC METALLOPROTEASE"/>
    <property type="match status" value="1"/>
</dbReference>
<feature type="signal peptide" evidence="12">
    <location>
        <begin position="1"/>
        <end position="28"/>
    </location>
</feature>
<protein>
    <recommendedName>
        <fullName evidence="5">Aminopeptidase N</fullName>
        <ecNumber evidence="4">3.4.11.2</ecNumber>
    </recommendedName>
</protein>
<evidence type="ECO:0000256" key="11">
    <source>
        <dbReference type="ARBA" id="ARBA00023049"/>
    </source>
</evidence>
<keyword evidence="12" id="KW-0732">Signal</keyword>
<proteinExistence type="inferred from homology"/>
<dbReference type="Gene3D" id="1.10.390.10">
    <property type="entry name" value="Neutral Protease Domain 2"/>
    <property type="match status" value="1"/>
</dbReference>
<dbReference type="InterPro" id="IPR014782">
    <property type="entry name" value="Peptidase_M1_dom"/>
</dbReference>
<evidence type="ECO:0000256" key="4">
    <source>
        <dbReference type="ARBA" id="ARBA00012564"/>
    </source>
</evidence>
<evidence type="ECO:0000256" key="9">
    <source>
        <dbReference type="ARBA" id="ARBA00022801"/>
    </source>
</evidence>
<evidence type="ECO:0000256" key="12">
    <source>
        <dbReference type="SAM" id="SignalP"/>
    </source>
</evidence>
<accession>A0A1N6DUQ6</accession>
<reference evidence="16" key="1">
    <citation type="submission" date="2016-11" db="EMBL/GenBank/DDBJ databases">
        <authorList>
            <person name="Varghese N."/>
            <person name="Submissions S."/>
        </authorList>
    </citation>
    <scope>NUCLEOTIDE SEQUENCE [LARGE SCALE GENOMIC DNA]</scope>
    <source>
        <strain evidence="16">DSM 15292</strain>
    </source>
</reference>
<keyword evidence="7" id="KW-0645">Protease</keyword>
<keyword evidence="6" id="KW-0031">Aminopeptidase</keyword>
<dbReference type="SUPFAM" id="SSF63737">
    <property type="entry name" value="Leukotriene A4 hydrolase N-terminal domain"/>
    <property type="match status" value="1"/>
</dbReference>
<dbReference type="RefSeq" id="WP_084560887.1">
    <property type="nucleotide sequence ID" value="NZ_FSRC01000001.1"/>
</dbReference>
<keyword evidence="16" id="KW-1185">Reference proteome</keyword>
<dbReference type="STRING" id="226505.SAMN05444394_1414"/>
<evidence type="ECO:0000256" key="5">
    <source>
        <dbReference type="ARBA" id="ARBA00015611"/>
    </source>
</evidence>
<dbReference type="Gene3D" id="2.60.40.1730">
    <property type="entry name" value="tricorn interacting facor f3 domain"/>
    <property type="match status" value="1"/>
</dbReference>
<evidence type="ECO:0000259" key="14">
    <source>
        <dbReference type="Pfam" id="PF17900"/>
    </source>
</evidence>
<dbReference type="InterPro" id="IPR045357">
    <property type="entry name" value="Aminopeptidase_N-like_N"/>
</dbReference>
<dbReference type="Pfam" id="PF17900">
    <property type="entry name" value="Peptidase_M1_N"/>
    <property type="match status" value="1"/>
</dbReference>
<keyword evidence="11" id="KW-0482">Metalloprotease</keyword>
<feature type="chain" id="PRO_5012975182" description="Aminopeptidase N" evidence="12">
    <location>
        <begin position="29"/>
        <end position="553"/>
    </location>
</feature>
<evidence type="ECO:0000256" key="8">
    <source>
        <dbReference type="ARBA" id="ARBA00022723"/>
    </source>
</evidence>
<dbReference type="PANTHER" id="PTHR11533:SF174">
    <property type="entry name" value="PUROMYCIN-SENSITIVE AMINOPEPTIDASE-RELATED"/>
    <property type="match status" value="1"/>
</dbReference>
<dbReference type="GO" id="GO:0006508">
    <property type="term" value="P:proteolysis"/>
    <property type="evidence" value="ECO:0007669"/>
    <property type="project" value="UniProtKB-KW"/>
</dbReference>
<evidence type="ECO:0000256" key="7">
    <source>
        <dbReference type="ARBA" id="ARBA00022670"/>
    </source>
</evidence>
<dbReference type="InterPro" id="IPR050344">
    <property type="entry name" value="Peptidase_M1_aminopeptidases"/>
</dbReference>
<dbReference type="GO" id="GO:0008270">
    <property type="term" value="F:zinc ion binding"/>
    <property type="evidence" value="ECO:0007669"/>
    <property type="project" value="InterPro"/>
</dbReference>
<evidence type="ECO:0000256" key="6">
    <source>
        <dbReference type="ARBA" id="ARBA00022438"/>
    </source>
</evidence>
<dbReference type="EMBL" id="FSRC01000001">
    <property type="protein sequence ID" value="SIN74509.1"/>
    <property type="molecule type" value="Genomic_DNA"/>
</dbReference>